<evidence type="ECO:0000259" key="1">
    <source>
        <dbReference type="Pfam" id="PF05050"/>
    </source>
</evidence>
<dbReference type="Proteomes" id="UP000244189">
    <property type="component" value="Unassembled WGS sequence"/>
</dbReference>
<dbReference type="GO" id="GO:0032259">
    <property type="term" value="P:methylation"/>
    <property type="evidence" value="ECO:0007669"/>
    <property type="project" value="UniProtKB-KW"/>
</dbReference>
<dbReference type="Pfam" id="PF05050">
    <property type="entry name" value="Methyltransf_21"/>
    <property type="match status" value="1"/>
</dbReference>
<keyword evidence="3" id="KW-1185">Reference proteome</keyword>
<proteinExistence type="predicted"/>
<gene>
    <name evidence="2" type="ORF">C8J26_0850</name>
</gene>
<reference evidence="2 3" key="1">
    <citation type="submission" date="2018-04" db="EMBL/GenBank/DDBJ databases">
        <title>Genomic Encyclopedia of Type Strains, Phase III (KMG-III): the genomes of soil and plant-associated and newly described type strains.</title>
        <authorList>
            <person name="Whitman W."/>
        </authorList>
    </citation>
    <scope>NUCLEOTIDE SEQUENCE [LARGE SCALE GENOMIC DNA]</scope>
    <source>
        <strain evidence="2 3">MA101b</strain>
    </source>
</reference>
<dbReference type="AlphaFoldDB" id="A0A2T5GTC7"/>
<keyword evidence="2" id="KW-0489">Methyltransferase</keyword>
<feature type="domain" description="Methyltransferase FkbM" evidence="1">
    <location>
        <begin position="77"/>
        <end position="238"/>
    </location>
</feature>
<dbReference type="InterPro" id="IPR052514">
    <property type="entry name" value="SAM-dependent_MTase"/>
</dbReference>
<keyword evidence="2" id="KW-0808">Transferase</keyword>
<sequence>MNAYTETDANISRIKNTFNIIDPNFAYICGGLRRIGVDGSEWRARKMLLSGGFRYFTKMQAAIYAAHIMLKPDLFLDVGVNYAECLFSKPLFDKTKTIGFEANPDLIPHINRSALYNDDVNVELIPKAVGDVAGGELSFYVNELSSGKSTAARPKSLRDVREIIVPCTTIDAEVSSRNLDSSTLLMKIDVEGYEPYALRGAVNTISKSKSAAIFLEFDSLYIERSGVNSNMFFDEILSQFKVFEVNSNASRDITSFSELTKSRDEGQRVHVDLCLLRFSNLSDEEHFRSAFLGLRKFVAPLWDL</sequence>
<protein>
    <submittedName>
        <fullName evidence="2">FkbM family methyltransferase</fullName>
    </submittedName>
</protein>
<accession>A0A2T5GTC7</accession>
<dbReference type="NCBIfam" id="TIGR01444">
    <property type="entry name" value="fkbM_fam"/>
    <property type="match status" value="1"/>
</dbReference>
<organism evidence="2 3">
    <name type="scientific">Sphingomonas aurantiaca</name>
    <dbReference type="NCBI Taxonomy" id="185949"/>
    <lineage>
        <taxon>Bacteria</taxon>
        <taxon>Pseudomonadati</taxon>
        <taxon>Pseudomonadota</taxon>
        <taxon>Alphaproteobacteria</taxon>
        <taxon>Sphingomonadales</taxon>
        <taxon>Sphingomonadaceae</taxon>
        <taxon>Sphingomonas</taxon>
    </lineage>
</organism>
<dbReference type="InterPro" id="IPR006342">
    <property type="entry name" value="FkbM_mtfrase"/>
</dbReference>
<evidence type="ECO:0000313" key="3">
    <source>
        <dbReference type="Proteomes" id="UP000244189"/>
    </source>
</evidence>
<dbReference type="PANTHER" id="PTHR34203">
    <property type="entry name" value="METHYLTRANSFERASE, FKBM FAMILY PROTEIN"/>
    <property type="match status" value="1"/>
</dbReference>
<dbReference type="SUPFAM" id="SSF53335">
    <property type="entry name" value="S-adenosyl-L-methionine-dependent methyltransferases"/>
    <property type="match status" value="1"/>
</dbReference>
<dbReference type="PANTHER" id="PTHR34203:SF15">
    <property type="entry name" value="SLL1173 PROTEIN"/>
    <property type="match status" value="1"/>
</dbReference>
<dbReference type="GO" id="GO:0008168">
    <property type="term" value="F:methyltransferase activity"/>
    <property type="evidence" value="ECO:0007669"/>
    <property type="project" value="UniProtKB-KW"/>
</dbReference>
<dbReference type="RefSeq" id="WP_107956801.1">
    <property type="nucleotide sequence ID" value="NZ_QAOG01000001.1"/>
</dbReference>
<comment type="caution">
    <text evidence="2">The sequence shown here is derived from an EMBL/GenBank/DDBJ whole genome shotgun (WGS) entry which is preliminary data.</text>
</comment>
<dbReference type="Gene3D" id="3.40.50.150">
    <property type="entry name" value="Vaccinia Virus protein VP39"/>
    <property type="match status" value="1"/>
</dbReference>
<dbReference type="EMBL" id="QAOG01000001">
    <property type="protein sequence ID" value="PTQ62569.1"/>
    <property type="molecule type" value="Genomic_DNA"/>
</dbReference>
<name>A0A2T5GTC7_9SPHN</name>
<evidence type="ECO:0000313" key="2">
    <source>
        <dbReference type="EMBL" id="PTQ62569.1"/>
    </source>
</evidence>
<dbReference type="InterPro" id="IPR029063">
    <property type="entry name" value="SAM-dependent_MTases_sf"/>
</dbReference>